<proteinExistence type="predicted"/>
<keyword evidence="1" id="KW-0472">Membrane</keyword>
<comment type="caution">
    <text evidence="3">The sequence shown here is derived from an EMBL/GenBank/DDBJ whole genome shotgun (WGS) entry which is preliminary data.</text>
</comment>
<organism evidence="3 4">
    <name type="scientific">Primorskyibacter sedentarius</name>
    <dbReference type="NCBI Taxonomy" id="745311"/>
    <lineage>
        <taxon>Bacteria</taxon>
        <taxon>Pseudomonadati</taxon>
        <taxon>Pseudomonadota</taxon>
        <taxon>Alphaproteobacteria</taxon>
        <taxon>Rhodobacterales</taxon>
        <taxon>Roseobacteraceae</taxon>
        <taxon>Primorskyibacter</taxon>
    </lineage>
</organism>
<dbReference type="EMBL" id="SLZU01000005">
    <property type="protein sequence ID" value="TCS64478.1"/>
    <property type="molecule type" value="Genomic_DNA"/>
</dbReference>
<keyword evidence="1" id="KW-0812">Transmembrane</keyword>
<dbReference type="Gene3D" id="3.40.50.410">
    <property type="entry name" value="von Willebrand factor, type A domain"/>
    <property type="match status" value="1"/>
</dbReference>
<sequence>MNGLDITLLRPLWLLALLPLAGLGCWLWSRQSALGAWSQAARPEMLRAMAALGHVETGQDRQPVLIRLVALSLIILALAGPASERREALSFRNLDGVVIVLDVSRSVTEDSRWPQILTVARFATTSLGTRPAALVVYAGDAYLATDMTLDLRQLGQTLSLISPDTVPDKGSRPERGLDLASQVLREAEVLTGDVILITDGAGLGQESLRAASDITAQGARLSVVSLQDNPLAQSHAATGNGRVFGLTEVDALADWLLHDTRTRLEQQDYPLLIWRDHGRWLLALALLPILLLFRRTSA</sequence>
<dbReference type="SUPFAM" id="SSF53300">
    <property type="entry name" value="vWA-like"/>
    <property type="match status" value="1"/>
</dbReference>
<evidence type="ECO:0000313" key="4">
    <source>
        <dbReference type="Proteomes" id="UP000295696"/>
    </source>
</evidence>
<name>A0A4R3JEI9_9RHOB</name>
<feature type="transmembrane region" description="Helical" evidence="1">
    <location>
        <begin position="12"/>
        <end position="29"/>
    </location>
</feature>
<keyword evidence="1" id="KW-1133">Transmembrane helix</keyword>
<feature type="transmembrane region" description="Helical" evidence="1">
    <location>
        <begin position="64"/>
        <end position="82"/>
    </location>
</feature>
<evidence type="ECO:0000256" key="1">
    <source>
        <dbReference type="SAM" id="Phobius"/>
    </source>
</evidence>
<evidence type="ECO:0000259" key="2">
    <source>
        <dbReference type="SMART" id="SM00327"/>
    </source>
</evidence>
<dbReference type="SMART" id="SM00327">
    <property type="entry name" value="VWA"/>
    <property type="match status" value="1"/>
</dbReference>
<dbReference type="CDD" id="cd00198">
    <property type="entry name" value="vWFA"/>
    <property type="match status" value="1"/>
</dbReference>
<dbReference type="AlphaFoldDB" id="A0A4R3JEI9"/>
<dbReference type="InterPro" id="IPR036465">
    <property type="entry name" value="vWFA_dom_sf"/>
</dbReference>
<dbReference type="Proteomes" id="UP000295696">
    <property type="component" value="Unassembled WGS sequence"/>
</dbReference>
<dbReference type="RefSeq" id="WP_132244222.1">
    <property type="nucleotide sequence ID" value="NZ_SLZU01000005.1"/>
</dbReference>
<gene>
    <name evidence="3" type="ORF">EDD52_10538</name>
</gene>
<feature type="domain" description="VWFA" evidence="2">
    <location>
        <begin position="93"/>
        <end position="257"/>
    </location>
</feature>
<reference evidence="3 4" key="1">
    <citation type="submission" date="2019-03" db="EMBL/GenBank/DDBJ databases">
        <title>Genomic Encyclopedia of Type Strains, Phase IV (KMG-IV): sequencing the most valuable type-strain genomes for metagenomic binning, comparative biology and taxonomic classification.</title>
        <authorList>
            <person name="Goeker M."/>
        </authorList>
    </citation>
    <scope>NUCLEOTIDE SEQUENCE [LARGE SCALE GENOMIC DNA]</scope>
    <source>
        <strain evidence="3 4">DSM 104836</strain>
    </source>
</reference>
<dbReference type="OrthoDB" id="8005957at2"/>
<dbReference type="Pfam" id="PF13519">
    <property type="entry name" value="VWA_2"/>
    <property type="match status" value="1"/>
</dbReference>
<dbReference type="InterPro" id="IPR002035">
    <property type="entry name" value="VWF_A"/>
</dbReference>
<protein>
    <submittedName>
        <fullName evidence="3">Ca-activated chloride channel family protein</fullName>
    </submittedName>
</protein>
<accession>A0A4R3JEI9</accession>
<keyword evidence="4" id="KW-1185">Reference proteome</keyword>
<evidence type="ECO:0000313" key="3">
    <source>
        <dbReference type="EMBL" id="TCS64478.1"/>
    </source>
</evidence>